<dbReference type="EMBL" id="AWGB01000018">
    <property type="protein sequence ID" value="ESQ91128.1"/>
    <property type="molecule type" value="Genomic_DNA"/>
</dbReference>
<proteinExistence type="predicted"/>
<keyword evidence="2" id="KW-1185">Reference proteome</keyword>
<dbReference type="Gene3D" id="2.70.50.60">
    <property type="entry name" value="abc- transporter (atp binding component) like domain"/>
    <property type="match status" value="1"/>
</dbReference>
<reference evidence="1 2" key="1">
    <citation type="journal article" date="2014" name="Nature">
        <title>Sequential evolution of bacterial morphology by co-option of a developmental regulator.</title>
        <authorList>
            <person name="Jiang C."/>
            <person name="Brown P.J."/>
            <person name="Ducret A."/>
            <person name="Brun Y.V."/>
        </authorList>
    </citation>
    <scope>NUCLEOTIDE SEQUENCE [LARGE SCALE GENOMIC DNA]</scope>
    <source>
        <strain evidence="1 2">DSM 16100</strain>
    </source>
</reference>
<name>V4RII7_9CAUL</name>
<dbReference type="InterPro" id="IPR027417">
    <property type="entry name" value="P-loop_NTPase"/>
</dbReference>
<protein>
    <recommendedName>
        <fullName evidence="3">Wzt C-terminal domain-containing protein</fullName>
    </recommendedName>
</protein>
<evidence type="ECO:0008006" key="3">
    <source>
        <dbReference type="Google" id="ProtNLM"/>
    </source>
</evidence>
<sequence>MQRELGTGTVTGNLVGKHDDILRLHGGLHPIICGHLIFEGSGLDPRYSYFTNIREPVERAVSWLHFIVNNHRPDELTPGLWEQAEVFLRTGDELGEMIPYHLNNHYVNHFSSISSTAQMTDESKLELALQNIQQYDVIGDFGDLPQFTRNISNFLKIPVATKLEHTNITSFRPEITQISTNLRERLFELNNLDLQFYQKLKSVNFHANSKRKVENIVERKWEVYNEPHLPTEKPKTIQVVAVKLKPESYVLDSREILDFSLSFSTELSIEKIDLIISIYDEEGRLAFESSSDLSSSSPTNLCPGVYETHFYLVPDLPEGEYSVRFSFQEFDNGSSHHLGGVDYDLRFRVQVDRKVETKGYSALSAKFLCHQISSDPIVDFDDATGFTAVSGTFEKMHPNETLWVPVEIVNRSLHDWVGTIDKPLQLKHEWMMAGDNSWVDAPKPHFIIDRIDAQSSFVANINIKAPYQPGPYDLRFILAQGDSDLASFGFASDGFTVNVIKWSEAKRYGAADVRLFSTTGQPLGSVKASSGADGFLTYGPFCDLPRGDYLVVFEGSVVDPGTSSYADVAVNEHVLIQKPLDKEENTNVIAQLAFSLERNSSRVEFRIWVDRHADIQLSGIQVVPTRLD</sequence>
<comment type="caution">
    <text evidence="1">The sequence shown here is derived from an EMBL/GenBank/DDBJ whole genome shotgun (WGS) entry which is preliminary data.</text>
</comment>
<dbReference type="PATRIC" id="fig|1121022.4.peg.2174"/>
<dbReference type="eggNOG" id="COG0438">
    <property type="taxonomic scope" value="Bacteria"/>
</dbReference>
<organism evidence="1 2">
    <name type="scientific">Asticcacaulis benevestitus DSM 16100 = ATCC BAA-896</name>
    <dbReference type="NCBI Taxonomy" id="1121022"/>
    <lineage>
        <taxon>Bacteria</taxon>
        <taxon>Pseudomonadati</taxon>
        <taxon>Pseudomonadota</taxon>
        <taxon>Alphaproteobacteria</taxon>
        <taxon>Caulobacterales</taxon>
        <taxon>Caulobacteraceae</taxon>
        <taxon>Asticcacaulis</taxon>
    </lineage>
</organism>
<evidence type="ECO:0000313" key="1">
    <source>
        <dbReference type="EMBL" id="ESQ91128.1"/>
    </source>
</evidence>
<dbReference type="Proteomes" id="UP000017837">
    <property type="component" value="Unassembled WGS sequence"/>
</dbReference>
<gene>
    <name evidence="1" type="ORF">ABENE_10750</name>
</gene>
<dbReference type="STRING" id="1121022.GCA_000376105_02957"/>
<evidence type="ECO:0000313" key="2">
    <source>
        <dbReference type="Proteomes" id="UP000017837"/>
    </source>
</evidence>
<dbReference type="Gene3D" id="3.40.50.300">
    <property type="entry name" value="P-loop containing nucleotide triphosphate hydrolases"/>
    <property type="match status" value="1"/>
</dbReference>
<accession>V4RII7</accession>
<dbReference type="AlphaFoldDB" id="V4RII7"/>